<reference evidence="1" key="1">
    <citation type="submission" date="2023-07" db="EMBL/GenBank/DDBJ databases">
        <title>draft genome sequence of fig (Ficus carica).</title>
        <authorList>
            <person name="Takahashi T."/>
            <person name="Nishimura K."/>
        </authorList>
    </citation>
    <scope>NUCLEOTIDE SEQUENCE</scope>
</reference>
<dbReference type="AlphaFoldDB" id="A0AA88D363"/>
<accession>A0AA88D363</accession>
<name>A0AA88D363_FICCA</name>
<proteinExistence type="predicted"/>
<comment type="caution">
    <text evidence="1">The sequence shown here is derived from an EMBL/GenBank/DDBJ whole genome shotgun (WGS) entry which is preliminary data.</text>
</comment>
<sequence>MPPMLTSNNDSGALIIISDQADDLPAMDGHVEAQPPLASRTVQSSVTLMVDTSSYR</sequence>
<organism evidence="1 2">
    <name type="scientific">Ficus carica</name>
    <name type="common">Common fig</name>
    <dbReference type="NCBI Taxonomy" id="3494"/>
    <lineage>
        <taxon>Eukaryota</taxon>
        <taxon>Viridiplantae</taxon>
        <taxon>Streptophyta</taxon>
        <taxon>Embryophyta</taxon>
        <taxon>Tracheophyta</taxon>
        <taxon>Spermatophyta</taxon>
        <taxon>Magnoliopsida</taxon>
        <taxon>eudicotyledons</taxon>
        <taxon>Gunneridae</taxon>
        <taxon>Pentapetalae</taxon>
        <taxon>rosids</taxon>
        <taxon>fabids</taxon>
        <taxon>Rosales</taxon>
        <taxon>Moraceae</taxon>
        <taxon>Ficeae</taxon>
        <taxon>Ficus</taxon>
    </lineage>
</organism>
<gene>
    <name evidence="1" type="ORF">TIFTF001_008819</name>
</gene>
<keyword evidence="2" id="KW-1185">Reference proteome</keyword>
<evidence type="ECO:0000313" key="1">
    <source>
        <dbReference type="EMBL" id="GMN39582.1"/>
    </source>
</evidence>
<dbReference type="EMBL" id="BTGU01000009">
    <property type="protein sequence ID" value="GMN39582.1"/>
    <property type="molecule type" value="Genomic_DNA"/>
</dbReference>
<dbReference type="Proteomes" id="UP001187192">
    <property type="component" value="Unassembled WGS sequence"/>
</dbReference>
<protein>
    <submittedName>
        <fullName evidence="1">Uncharacterized protein</fullName>
    </submittedName>
</protein>
<evidence type="ECO:0000313" key="2">
    <source>
        <dbReference type="Proteomes" id="UP001187192"/>
    </source>
</evidence>